<feature type="domain" description="Thioredoxin" evidence="6">
    <location>
        <begin position="309"/>
        <end position="447"/>
    </location>
</feature>
<name>A0ABU7I9P1_9SPHI</name>
<dbReference type="Pfam" id="PF08534">
    <property type="entry name" value="Redoxin"/>
    <property type="match status" value="1"/>
</dbReference>
<evidence type="ECO:0000256" key="4">
    <source>
        <dbReference type="ARBA" id="ARBA00023284"/>
    </source>
</evidence>
<evidence type="ECO:0000313" key="8">
    <source>
        <dbReference type="Proteomes" id="UP001336835"/>
    </source>
</evidence>
<feature type="chain" id="PRO_5046159159" evidence="5">
    <location>
        <begin position="23"/>
        <end position="447"/>
    </location>
</feature>
<evidence type="ECO:0000256" key="1">
    <source>
        <dbReference type="ARBA" id="ARBA00004196"/>
    </source>
</evidence>
<dbReference type="SUPFAM" id="SSF52833">
    <property type="entry name" value="Thioredoxin-like"/>
    <property type="match status" value="1"/>
</dbReference>
<keyword evidence="5" id="KW-0732">Signal</keyword>
<evidence type="ECO:0000313" key="7">
    <source>
        <dbReference type="EMBL" id="MEE1946205.1"/>
    </source>
</evidence>
<reference evidence="7 8" key="1">
    <citation type="submission" date="2024-01" db="EMBL/GenBank/DDBJ databases">
        <title>Pedobacter sp. nov., isolated from fresh soil.</title>
        <authorList>
            <person name="Le N.T.T."/>
        </authorList>
    </citation>
    <scope>NUCLEOTIDE SEQUENCE [LARGE SCALE GENOMIC DNA]</scope>
    <source>
        <strain evidence="7 8">KR3-3</strain>
    </source>
</reference>
<dbReference type="CDD" id="cd02966">
    <property type="entry name" value="TlpA_like_family"/>
    <property type="match status" value="1"/>
</dbReference>
<keyword evidence="8" id="KW-1185">Reference proteome</keyword>
<sequence>MKTIQKLRLGAVLCLLITNLQAQTNTWVTLKGQLKGFNNQVEVQDMSEFQYLLPPSTTRMILADSMGHFSIRFKVASPNYFRLGRNQLYLSPGDDLEVFIDYGDPKKASFKGKGAEANAYLKATPFPKGGSFIEAGSQVKPMMEETFTAIEAMAAQRGQELAKLSKVSPEFLRLEKARVKADLINSYQSGKFYSTYKLKLKDEKAKEFEAQYEKAIEPKVKALSQNFTDASLMKLVVYRDVAEDVVKQGGKPADIQAITDWYKASDLVNAMQKVKDKQQLEAFKTQIATLKTTAFKEAANASLKQLMAFGKGDLAVDFVATDLNGKAVSLSSLKGKVIYVDLWATWCGPCMQEMPHFEKLKALYKDNPNVVLLSLSIDDDASLWKNSVNERKANGYQWLINRAKLQAYNIVGIPRSLLIDKNFKMVEMSAPMPSEANAAKAINALLE</sequence>
<dbReference type="Proteomes" id="UP001336835">
    <property type="component" value="Unassembled WGS sequence"/>
</dbReference>
<dbReference type="PANTHER" id="PTHR42852">
    <property type="entry name" value="THIOL:DISULFIDE INTERCHANGE PROTEIN DSBE"/>
    <property type="match status" value="1"/>
</dbReference>
<dbReference type="PROSITE" id="PS51352">
    <property type="entry name" value="THIOREDOXIN_2"/>
    <property type="match status" value="1"/>
</dbReference>
<keyword evidence="2" id="KW-0201">Cytochrome c-type biogenesis</keyword>
<protein>
    <submittedName>
        <fullName evidence="7">TlpA disulfide reductase family protein</fullName>
    </submittedName>
</protein>
<gene>
    <name evidence="7" type="ORF">VRU48_13865</name>
</gene>
<keyword evidence="3" id="KW-1015">Disulfide bond</keyword>
<evidence type="ECO:0000256" key="2">
    <source>
        <dbReference type="ARBA" id="ARBA00022748"/>
    </source>
</evidence>
<dbReference type="InterPro" id="IPR013740">
    <property type="entry name" value="Redoxin"/>
</dbReference>
<organism evidence="7 8">
    <name type="scientific">Pedobacter albus</name>
    <dbReference type="NCBI Taxonomy" id="3113905"/>
    <lineage>
        <taxon>Bacteria</taxon>
        <taxon>Pseudomonadati</taxon>
        <taxon>Bacteroidota</taxon>
        <taxon>Sphingobacteriia</taxon>
        <taxon>Sphingobacteriales</taxon>
        <taxon>Sphingobacteriaceae</taxon>
        <taxon>Pedobacter</taxon>
    </lineage>
</organism>
<comment type="subcellular location">
    <subcellularLocation>
        <location evidence="1">Cell envelope</location>
    </subcellularLocation>
</comment>
<evidence type="ECO:0000256" key="5">
    <source>
        <dbReference type="SAM" id="SignalP"/>
    </source>
</evidence>
<feature type="signal peptide" evidence="5">
    <location>
        <begin position="1"/>
        <end position="22"/>
    </location>
</feature>
<dbReference type="InterPro" id="IPR036249">
    <property type="entry name" value="Thioredoxin-like_sf"/>
</dbReference>
<comment type="caution">
    <text evidence="7">The sequence shown here is derived from an EMBL/GenBank/DDBJ whole genome shotgun (WGS) entry which is preliminary data.</text>
</comment>
<dbReference type="RefSeq" id="WP_330108513.1">
    <property type="nucleotide sequence ID" value="NZ_JAZDQT010000002.1"/>
</dbReference>
<accession>A0ABU7I9P1</accession>
<evidence type="ECO:0000256" key="3">
    <source>
        <dbReference type="ARBA" id="ARBA00023157"/>
    </source>
</evidence>
<dbReference type="EMBL" id="JAZDQT010000002">
    <property type="protein sequence ID" value="MEE1946205.1"/>
    <property type="molecule type" value="Genomic_DNA"/>
</dbReference>
<dbReference type="InterPro" id="IPR013766">
    <property type="entry name" value="Thioredoxin_domain"/>
</dbReference>
<dbReference type="Gene3D" id="3.40.30.10">
    <property type="entry name" value="Glutaredoxin"/>
    <property type="match status" value="1"/>
</dbReference>
<keyword evidence="4" id="KW-0676">Redox-active center</keyword>
<evidence type="ECO:0000259" key="6">
    <source>
        <dbReference type="PROSITE" id="PS51352"/>
    </source>
</evidence>
<proteinExistence type="predicted"/>
<dbReference type="InterPro" id="IPR050553">
    <property type="entry name" value="Thioredoxin_ResA/DsbE_sf"/>
</dbReference>
<dbReference type="PANTHER" id="PTHR42852:SF6">
    <property type="entry name" value="THIOL:DISULFIDE INTERCHANGE PROTEIN DSBE"/>
    <property type="match status" value="1"/>
</dbReference>